<gene>
    <name evidence="1" type="ORF">GJE22_01965</name>
</gene>
<proteinExistence type="predicted"/>
<reference evidence="2" key="1">
    <citation type="submission" date="2019-08" db="EMBL/GenBank/DDBJ databases">
        <title>Arthrobacter sp. nov., isolated from plateau pika and Tibetan wild ass.</title>
        <authorList>
            <person name="Ge Y."/>
        </authorList>
    </citation>
    <scope>NUCLEOTIDE SEQUENCE [LARGE SCALE GENOMIC DNA]</scope>
    <source>
        <strain evidence="2">HF-1365</strain>
    </source>
</reference>
<organism evidence="1 2">
    <name type="scientific">Enorma shizhengliae</name>
    <dbReference type="NCBI Taxonomy" id="2606615"/>
    <lineage>
        <taxon>Bacteria</taxon>
        <taxon>Bacillati</taxon>
        <taxon>Actinomycetota</taxon>
        <taxon>Coriobacteriia</taxon>
        <taxon>Coriobacteriales</taxon>
        <taxon>Coriobacteriaceae</taxon>
        <taxon>Enorma</taxon>
    </lineage>
</organism>
<sequence>MYQSIEYQNGYDESLARAVAALNEGIADEKKIIGLLQKHWDLSLMDARMYLARERTEGYPMRELSAYLAEYMGWDFEDAQDYACSDEVAEALRTIDKPWGLSGEKLYEKVRKALNSRA</sequence>
<evidence type="ECO:0000313" key="2">
    <source>
        <dbReference type="Proteomes" id="UP000470010"/>
    </source>
</evidence>
<dbReference type="Proteomes" id="UP000470010">
    <property type="component" value="Unassembled WGS sequence"/>
</dbReference>
<comment type="caution">
    <text evidence="1">The sequence shown here is derived from an EMBL/GenBank/DDBJ whole genome shotgun (WGS) entry which is preliminary data.</text>
</comment>
<evidence type="ECO:0000313" key="1">
    <source>
        <dbReference type="EMBL" id="MRX79381.1"/>
    </source>
</evidence>
<dbReference type="EMBL" id="VTFZ01000001">
    <property type="protein sequence ID" value="MRX79381.1"/>
    <property type="molecule type" value="Genomic_DNA"/>
</dbReference>
<protein>
    <submittedName>
        <fullName evidence="1">Uncharacterized protein</fullName>
    </submittedName>
</protein>
<dbReference type="RefSeq" id="WP_144687186.1">
    <property type="nucleotide sequence ID" value="NZ_VLLQ01000001.1"/>
</dbReference>
<keyword evidence="2" id="KW-1185">Reference proteome</keyword>
<name>A0A7K0G6R3_9ACTN</name>
<dbReference type="AlphaFoldDB" id="A0A7K0G6R3"/>
<accession>A0A7K0G6R3</accession>